<feature type="transmembrane region" description="Helical" evidence="1">
    <location>
        <begin position="205"/>
        <end position="234"/>
    </location>
</feature>
<protein>
    <recommendedName>
        <fullName evidence="2">Fungal STAND N-terminal Goodbye domain-containing protein</fullName>
    </recommendedName>
</protein>
<keyword evidence="1" id="KW-0812">Transmembrane</keyword>
<dbReference type="Pfam" id="PF17109">
    <property type="entry name" value="Goodbye"/>
    <property type="match status" value="1"/>
</dbReference>
<gene>
    <name evidence="3" type="ORF">DFH94DRAFT_845849</name>
</gene>
<reference evidence="3" key="1">
    <citation type="submission" date="2019-10" db="EMBL/GenBank/DDBJ databases">
        <authorList>
            <consortium name="DOE Joint Genome Institute"/>
            <person name="Kuo A."/>
            <person name="Miyauchi S."/>
            <person name="Kiss E."/>
            <person name="Drula E."/>
            <person name="Kohler A."/>
            <person name="Sanchez-Garcia M."/>
            <person name="Andreopoulos B."/>
            <person name="Barry K.W."/>
            <person name="Bonito G."/>
            <person name="Buee M."/>
            <person name="Carver A."/>
            <person name="Chen C."/>
            <person name="Cichocki N."/>
            <person name="Clum A."/>
            <person name="Culley D."/>
            <person name="Crous P.W."/>
            <person name="Fauchery L."/>
            <person name="Girlanda M."/>
            <person name="Hayes R."/>
            <person name="Keri Z."/>
            <person name="LaButti K."/>
            <person name="Lipzen A."/>
            <person name="Lombard V."/>
            <person name="Magnuson J."/>
            <person name="Maillard F."/>
            <person name="Morin E."/>
            <person name="Murat C."/>
            <person name="Nolan M."/>
            <person name="Ohm R."/>
            <person name="Pangilinan J."/>
            <person name="Pereira M."/>
            <person name="Perotto S."/>
            <person name="Peter M."/>
            <person name="Riley R."/>
            <person name="Sitrit Y."/>
            <person name="Stielow B."/>
            <person name="Szollosi G."/>
            <person name="Zifcakova L."/>
            <person name="Stursova M."/>
            <person name="Spatafora J.W."/>
            <person name="Tedersoo L."/>
            <person name="Vaario L.-M."/>
            <person name="Yamada A."/>
            <person name="Yan M."/>
            <person name="Wang P."/>
            <person name="Xu J."/>
            <person name="Bruns T."/>
            <person name="Baldrian P."/>
            <person name="Vilgalys R."/>
            <person name="Henrissat B."/>
            <person name="Grigoriev I.V."/>
            <person name="Hibbett D."/>
            <person name="Nagy L.G."/>
            <person name="Martin F.M."/>
        </authorList>
    </citation>
    <scope>NUCLEOTIDE SEQUENCE</scope>
    <source>
        <strain evidence="3">Prilba</strain>
    </source>
</reference>
<proteinExistence type="predicted"/>
<reference evidence="3" key="2">
    <citation type="journal article" date="2020" name="Nat. Commun.">
        <title>Large-scale genome sequencing of mycorrhizal fungi provides insights into the early evolution of symbiotic traits.</title>
        <authorList>
            <person name="Miyauchi S."/>
            <person name="Kiss E."/>
            <person name="Kuo A."/>
            <person name="Drula E."/>
            <person name="Kohler A."/>
            <person name="Sanchez-Garcia M."/>
            <person name="Morin E."/>
            <person name="Andreopoulos B."/>
            <person name="Barry K.W."/>
            <person name="Bonito G."/>
            <person name="Buee M."/>
            <person name="Carver A."/>
            <person name="Chen C."/>
            <person name="Cichocki N."/>
            <person name="Clum A."/>
            <person name="Culley D."/>
            <person name="Crous P.W."/>
            <person name="Fauchery L."/>
            <person name="Girlanda M."/>
            <person name="Hayes R.D."/>
            <person name="Keri Z."/>
            <person name="LaButti K."/>
            <person name="Lipzen A."/>
            <person name="Lombard V."/>
            <person name="Magnuson J."/>
            <person name="Maillard F."/>
            <person name="Murat C."/>
            <person name="Nolan M."/>
            <person name="Ohm R.A."/>
            <person name="Pangilinan J."/>
            <person name="Pereira M.F."/>
            <person name="Perotto S."/>
            <person name="Peter M."/>
            <person name="Pfister S."/>
            <person name="Riley R."/>
            <person name="Sitrit Y."/>
            <person name="Stielow J.B."/>
            <person name="Szollosi G."/>
            <person name="Zifcakova L."/>
            <person name="Stursova M."/>
            <person name="Spatafora J.W."/>
            <person name="Tedersoo L."/>
            <person name="Vaario L.M."/>
            <person name="Yamada A."/>
            <person name="Yan M."/>
            <person name="Wang P."/>
            <person name="Xu J."/>
            <person name="Bruns T."/>
            <person name="Baldrian P."/>
            <person name="Vilgalys R."/>
            <person name="Dunand C."/>
            <person name="Henrissat B."/>
            <person name="Grigoriev I.V."/>
            <person name="Hibbett D."/>
            <person name="Nagy L.G."/>
            <person name="Martin F.M."/>
        </authorList>
    </citation>
    <scope>NUCLEOTIDE SEQUENCE</scope>
    <source>
        <strain evidence="3">Prilba</strain>
    </source>
</reference>
<evidence type="ECO:0000313" key="4">
    <source>
        <dbReference type="Proteomes" id="UP000759537"/>
    </source>
</evidence>
<evidence type="ECO:0000313" key="3">
    <source>
        <dbReference type="EMBL" id="KAF8477924.1"/>
    </source>
</evidence>
<sequence>MWPPDPDGCASLMTSVYYPQAKMSYMLSSVRKNGAGVPQCHSLQAFDASTALAILGDMIHNPENPCPRTEQHSVHSTNDKLHPNYSTLAVAMAFTLRTFIGYQYLRGIQHCLLRTNKFLASALMSHSHLTTASSSNFQPIINNALEAYKKRTKNDLLAHPLTPQLQACDSPGAILAVLQQQVQGPDQSGTDDRWTKWLDPTVNVLFAFSVTLGTGVGMVFSPASVIFAGIGVLLSAAKDVRASQDTLMDIFECIVMFFRRLEVYTDVAPTTEMMDTIILIMVEVLAILRVATKEIRRGRMKTFVKKLVRRSDIEDALKMLDRLTQEEARMAVAQNLKATHTVDERVRGVAKPVVAIEDRAGGVDDQVADADSRVARVNDRVARWLSLMTA</sequence>
<evidence type="ECO:0000256" key="1">
    <source>
        <dbReference type="SAM" id="Phobius"/>
    </source>
</evidence>
<keyword evidence="1" id="KW-0472">Membrane</keyword>
<accession>A0A9P5MST1</accession>
<dbReference type="Proteomes" id="UP000759537">
    <property type="component" value="Unassembled WGS sequence"/>
</dbReference>
<feature type="transmembrane region" description="Helical" evidence="1">
    <location>
        <begin position="273"/>
        <end position="291"/>
    </location>
</feature>
<feature type="domain" description="Fungal STAND N-terminal Goodbye" evidence="2">
    <location>
        <begin position="142"/>
        <end position="264"/>
    </location>
</feature>
<dbReference type="InterPro" id="IPR031350">
    <property type="entry name" value="Goodbye_dom"/>
</dbReference>
<name>A0A9P5MST1_9AGAM</name>
<keyword evidence="4" id="KW-1185">Reference proteome</keyword>
<comment type="caution">
    <text evidence="3">The sequence shown here is derived from an EMBL/GenBank/DDBJ whole genome shotgun (WGS) entry which is preliminary data.</text>
</comment>
<dbReference type="EMBL" id="WHVB01000012">
    <property type="protein sequence ID" value="KAF8477924.1"/>
    <property type="molecule type" value="Genomic_DNA"/>
</dbReference>
<dbReference type="AlphaFoldDB" id="A0A9P5MST1"/>
<keyword evidence="1" id="KW-1133">Transmembrane helix</keyword>
<evidence type="ECO:0000259" key="2">
    <source>
        <dbReference type="Pfam" id="PF17109"/>
    </source>
</evidence>
<organism evidence="3 4">
    <name type="scientific">Russula ochroleuca</name>
    <dbReference type="NCBI Taxonomy" id="152965"/>
    <lineage>
        <taxon>Eukaryota</taxon>
        <taxon>Fungi</taxon>
        <taxon>Dikarya</taxon>
        <taxon>Basidiomycota</taxon>
        <taxon>Agaricomycotina</taxon>
        <taxon>Agaricomycetes</taxon>
        <taxon>Russulales</taxon>
        <taxon>Russulaceae</taxon>
        <taxon>Russula</taxon>
    </lineage>
</organism>